<comment type="caution">
    <text evidence="2">The sequence shown here is derived from an EMBL/GenBank/DDBJ whole genome shotgun (WGS) entry which is preliminary data.</text>
</comment>
<name>A0ABD1WV91_9LAMI</name>
<feature type="compositionally biased region" description="Polar residues" evidence="1">
    <location>
        <begin position="26"/>
        <end position="36"/>
    </location>
</feature>
<evidence type="ECO:0000313" key="3">
    <source>
        <dbReference type="Proteomes" id="UP001604277"/>
    </source>
</evidence>
<organism evidence="2 3">
    <name type="scientific">Forsythia ovata</name>
    <dbReference type="NCBI Taxonomy" id="205694"/>
    <lineage>
        <taxon>Eukaryota</taxon>
        <taxon>Viridiplantae</taxon>
        <taxon>Streptophyta</taxon>
        <taxon>Embryophyta</taxon>
        <taxon>Tracheophyta</taxon>
        <taxon>Spermatophyta</taxon>
        <taxon>Magnoliopsida</taxon>
        <taxon>eudicotyledons</taxon>
        <taxon>Gunneridae</taxon>
        <taxon>Pentapetalae</taxon>
        <taxon>asterids</taxon>
        <taxon>lamiids</taxon>
        <taxon>Lamiales</taxon>
        <taxon>Oleaceae</taxon>
        <taxon>Forsythieae</taxon>
        <taxon>Forsythia</taxon>
    </lineage>
</organism>
<gene>
    <name evidence="2" type="ORF">Fot_07240</name>
</gene>
<dbReference type="Proteomes" id="UP001604277">
    <property type="component" value="Unassembled WGS sequence"/>
</dbReference>
<dbReference type="AlphaFoldDB" id="A0ABD1WV91"/>
<protein>
    <submittedName>
        <fullName evidence="2">Uncharacterized protein</fullName>
    </submittedName>
</protein>
<dbReference type="EMBL" id="JBFOLJ010000002">
    <property type="protein sequence ID" value="KAL2553621.1"/>
    <property type="molecule type" value="Genomic_DNA"/>
</dbReference>
<feature type="region of interest" description="Disordered" evidence="1">
    <location>
        <begin position="1"/>
        <end position="36"/>
    </location>
</feature>
<accession>A0ABD1WV91</accession>
<reference evidence="3" key="1">
    <citation type="submission" date="2024-07" db="EMBL/GenBank/DDBJ databases">
        <title>Two chromosome-level genome assemblies of Korean endemic species Abeliophyllum distichum and Forsythia ovata (Oleaceae).</title>
        <authorList>
            <person name="Jang H."/>
        </authorList>
    </citation>
    <scope>NUCLEOTIDE SEQUENCE [LARGE SCALE GENOMIC DNA]</scope>
</reference>
<sequence>MGKKKRAGPIPMVPQSDRNGDGARSNVDSFEVNNTPNELYEDTTFTTIVGMGIRLDSGYGGEIVVTGSMMVLMVVQCTYPLPALPSPPDSHQVAATIAALIKSVSSEEAVVEPL</sequence>
<evidence type="ECO:0000256" key="1">
    <source>
        <dbReference type="SAM" id="MobiDB-lite"/>
    </source>
</evidence>
<proteinExistence type="predicted"/>
<keyword evidence="3" id="KW-1185">Reference proteome</keyword>
<evidence type="ECO:0000313" key="2">
    <source>
        <dbReference type="EMBL" id="KAL2553621.1"/>
    </source>
</evidence>